<dbReference type="InterPro" id="IPR051450">
    <property type="entry name" value="Gfo/Idh/MocA_Oxidoreductases"/>
</dbReference>
<dbReference type="PANTHER" id="PTHR43377">
    <property type="entry name" value="BILIVERDIN REDUCTASE A"/>
    <property type="match status" value="1"/>
</dbReference>
<dbReference type="Proteomes" id="UP000612456">
    <property type="component" value="Unassembled WGS sequence"/>
</dbReference>
<dbReference type="Gene3D" id="3.40.50.720">
    <property type="entry name" value="NAD(P)-binding Rossmann-like Domain"/>
    <property type="match status" value="1"/>
</dbReference>
<feature type="domain" description="GFO/IDH/MocA-like oxidoreductase" evidence="2">
    <location>
        <begin position="133"/>
        <end position="274"/>
    </location>
</feature>
<dbReference type="SUPFAM" id="SSF55347">
    <property type="entry name" value="Glyceraldehyde-3-phosphate dehydrogenase-like, C-terminal domain"/>
    <property type="match status" value="1"/>
</dbReference>
<dbReference type="Pfam" id="PF01408">
    <property type="entry name" value="GFO_IDH_MocA"/>
    <property type="match status" value="1"/>
</dbReference>
<evidence type="ECO:0000259" key="1">
    <source>
        <dbReference type="Pfam" id="PF01408"/>
    </source>
</evidence>
<organism evidence="3 4">
    <name type="scientific">Paenibacillus nasutitermitis</name>
    <dbReference type="NCBI Taxonomy" id="1652958"/>
    <lineage>
        <taxon>Bacteria</taxon>
        <taxon>Bacillati</taxon>
        <taxon>Bacillota</taxon>
        <taxon>Bacilli</taxon>
        <taxon>Bacillales</taxon>
        <taxon>Paenibacillaceae</taxon>
        <taxon>Paenibacillus</taxon>
    </lineage>
</organism>
<name>A0A916Z487_9BACL</name>
<dbReference type="EMBL" id="BMHP01000002">
    <property type="protein sequence ID" value="GGD75665.1"/>
    <property type="molecule type" value="Genomic_DNA"/>
</dbReference>
<evidence type="ECO:0000313" key="4">
    <source>
        <dbReference type="Proteomes" id="UP000612456"/>
    </source>
</evidence>
<dbReference type="AlphaFoldDB" id="A0A916Z487"/>
<sequence length="352" mass="38797">MRKMKVAVIGCGMIAKSQHIKAYAQNEHAEIKYLVDIRRERAVELAGEYKVPFTETDYKAILEDEEVEAVSICTPNDSHAEIAIACLNAGKHVLCEKPASVNMDLVREMKAAADRNDRILSIGVVNRFNTAVNKIKDMIEAGELGSIYHVYCSFRSHRSIPGLGGPFTTKAKAGGGVLIDWGVHFLDLILYCLNQPDILTVSGTVHSELGKDMKNYTYLDMWAGPPDYSGTYDVEDFVTGLIRTSGPTLSLNGAWAQNINESAMFIEFLGDKAGVKLQYGGDFKVYSAKNGMLSETSHSFAKTDMFHDEIDDFLKSASANTKNRASIDHVIQTSQVMEALYQSSELGKEVSL</sequence>
<dbReference type="GO" id="GO:0000166">
    <property type="term" value="F:nucleotide binding"/>
    <property type="evidence" value="ECO:0007669"/>
    <property type="project" value="InterPro"/>
</dbReference>
<reference evidence="3" key="2">
    <citation type="submission" date="2020-09" db="EMBL/GenBank/DDBJ databases">
        <authorList>
            <person name="Sun Q."/>
            <person name="Zhou Y."/>
        </authorList>
    </citation>
    <scope>NUCLEOTIDE SEQUENCE</scope>
    <source>
        <strain evidence="3">CGMCC 1.15178</strain>
    </source>
</reference>
<dbReference type="PANTHER" id="PTHR43377:SF1">
    <property type="entry name" value="BILIVERDIN REDUCTASE A"/>
    <property type="match status" value="1"/>
</dbReference>
<proteinExistence type="predicted"/>
<dbReference type="Gene3D" id="3.30.360.10">
    <property type="entry name" value="Dihydrodipicolinate Reductase, domain 2"/>
    <property type="match status" value="1"/>
</dbReference>
<evidence type="ECO:0000313" key="3">
    <source>
        <dbReference type="EMBL" id="GGD75665.1"/>
    </source>
</evidence>
<dbReference type="InterPro" id="IPR000683">
    <property type="entry name" value="Gfo/Idh/MocA-like_OxRdtase_N"/>
</dbReference>
<evidence type="ECO:0000259" key="2">
    <source>
        <dbReference type="Pfam" id="PF22725"/>
    </source>
</evidence>
<dbReference type="InterPro" id="IPR036291">
    <property type="entry name" value="NAD(P)-bd_dom_sf"/>
</dbReference>
<dbReference type="Pfam" id="PF22725">
    <property type="entry name" value="GFO_IDH_MocA_C3"/>
    <property type="match status" value="1"/>
</dbReference>
<gene>
    <name evidence="3" type="ORF">GCM10010911_37060</name>
</gene>
<dbReference type="SUPFAM" id="SSF51735">
    <property type="entry name" value="NAD(P)-binding Rossmann-fold domains"/>
    <property type="match status" value="1"/>
</dbReference>
<keyword evidence="4" id="KW-1185">Reference proteome</keyword>
<comment type="caution">
    <text evidence="3">The sequence shown here is derived from an EMBL/GenBank/DDBJ whole genome shotgun (WGS) entry which is preliminary data.</text>
</comment>
<reference evidence="3" key="1">
    <citation type="journal article" date="2014" name="Int. J. Syst. Evol. Microbiol.">
        <title>Complete genome sequence of Corynebacterium casei LMG S-19264T (=DSM 44701T), isolated from a smear-ripened cheese.</title>
        <authorList>
            <consortium name="US DOE Joint Genome Institute (JGI-PGF)"/>
            <person name="Walter F."/>
            <person name="Albersmeier A."/>
            <person name="Kalinowski J."/>
            <person name="Ruckert C."/>
        </authorList>
    </citation>
    <scope>NUCLEOTIDE SEQUENCE</scope>
    <source>
        <strain evidence="3">CGMCC 1.15178</strain>
    </source>
</reference>
<protein>
    <submittedName>
        <fullName evidence="3">Oxidoreductase</fullName>
    </submittedName>
</protein>
<dbReference type="RefSeq" id="WP_188993360.1">
    <property type="nucleotide sequence ID" value="NZ_BMHP01000002.1"/>
</dbReference>
<dbReference type="InterPro" id="IPR055170">
    <property type="entry name" value="GFO_IDH_MocA-like_dom"/>
</dbReference>
<accession>A0A916Z487</accession>
<feature type="domain" description="Gfo/Idh/MocA-like oxidoreductase N-terminal" evidence="1">
    <location>
        <begin position="4"/>
        <end position="123"/>
    </location>
</feature>